<feature type="transmembrane region" description="Helical" evidence="2">
    <location>
        <begin position="85"/>
        <end position="103"/>
    </location>
</feature>
<feature type="transmembrane region" description="Helical" evidence="2">
    <location>
        <begin position="61"/>
        <end position="79"/>
    </location>
</feature>
<feature type="transmembrane region" description="Helical" evidence="2">
    <location>
        <begin position="136"/>
        <end position="154"/>
    </location>
</feature>
<feature type="transmembrane region" description="Helical" evidence="2">
    <location>
        <begin position="200"/>
        <end position="220"/>
    </location>
</feature>
<organism evidence="3 4">
    <name type="scientific">Murimonas intestini</name>
    <dbReference type="NCBI Taxonomy" id="1337051"/>
    <lineage>
        <taxon>Bacteria</taxon>
        <taxon>Bacillati</taxon>
        <taxon>Bacillota</taxon>
        <taxon>Clostridia</taxon>
        <taxon>Lachnospirales</taxon>
        <taxon>Lachnospiraceae</taxon>
        <taxon>Murimonas</taxon>
    </lineage>
</organism>
<gene>
    <name evidence="3" type="ORF">C7383_1269</name>
</gene>
<evidence type="ECO:0000256" key="2">
    <source>
        <dbReference type="SAM" id="Phobius"/>
    </source>
</evidence>
<evidence type="ECO:0000313" key="4">
    <source>
        <dbReference type="Proteomes" id="UP000245412"/>
    </source>
</evidence>
<comment type="caution">
    <text evidence="3">The sequence shown here is derived from an EMBL/GenBank/DDBJ whole genome shotgun (WGS) entry which is preliminary data.</text>
</comment>
<dbReference type="RefSeq" id="WP_109748839.1">
    <property type="nucleotide sequence ID" value="NZ_JANKBI010000027.1"/>
</dbReference>
<name>A0AB73SXC8_9FIRM</name>
<protein>
    <recommendedName>
        <fullName evidence="5">YhhN-like protein</fullName>
    </recommendedName>
</protein>
<dbReference type="EMBL" id="QGGY01000026">
    <property type="protein sequence ID" value="PWJ71996.1"/>
    <property type="molecule type" value="Genomic_DNA"/>
</dbReference>
<keyword evidence="4" id="KW-1185">Reference proteome</keyword>
<sequence length="251" mass="28134">MPSRTRLFLNAEAILYIVILINMQRAFLPLPVSPLLCLASIFLCFLYALSWLLESDIFHEGCFFLNAALLFSLCADYFLIFTDFYIAGILLFCLAQLSYFLLLKRRISSALRYAFLFLLPVFIINVFYPLPVDAELLLSLIYVSLLSGNIRSAFKKNSPWMAMGLILLLLCDLHVGIFNLADYIPALASALSGWIKNSTFLIWMFYIPAQVSLSLMSSSASIKNFKKVKSGAGGSDDLLPGKPEDTITQAF</sequence>
<reference evidence="3 4" key="1">
    <citation type="submission" date="2018-05" db="EMBL/GenBank/DDBJ databases">
        <authorList>
            <person name="Goeker M."/>
            <person name="Huntemann M."/>
            <person name="Clum A."/>
            <person name="Pillay M."/>
            <person name="Palaniappan K."/>
            <person name="Varghese N."/>
            <person name="Mikhailova N."/>
            <person name="Stamatis D."/>
            <person name="Reddy T."/>
            <person name="Daum C."/>
            <person name="Shapiro N."/>
            <person name="Ivanova N."/>
            <person name="Kyrpides N."/>
            <person name="Woyke T."/>
        </authorList>
    </citation>
    <scope>NUCLEOTIDE SEQUENCE [LARGE SCALE GENOMIC DNA]</scope>
    <source>
        <strain evidence="3 4">DSM 26524</strain>
    </source>
</reference>
<feature type="transmembrane region" description="Helical" evidence="2">
    <location>
        <begin position="7"/>
        <end position="24"/>
    </location>
</feature>
<dbReference type="Proteomes" id="UP000245412">
    <property type="component" value="Unassembled WGS sequence"/>
</dbReference>
<feature type="region of interest" description="Disordered" evidence="1">
    <location>
        <begin position="229"/>
        <end position="251"/>
    </location>
</feature>
<keyword evidence="2" id="KW-1133">Transmembrane helix</keyword>
<evidence type="ECO:0000313" key="3">
    <source>
        <dbReference type="EMBL" id="PWJ71996.1"/>
    </source>
</evidence>
<accession>A0AB73SXC8</accession>
<feature type="transmembrane region" description="Helical" evidence="2">
    <location>
        <begin position="30"/>
        <end position="49"/>
    </location>
</feature>
<evidence type="ECO:0008006" key="5">
    <source>
        <dbReference type="Google" id="ProtNLM"/>
    </source>
</evidence>
<proteinExistence type="predicted"/>
<evidence type="ECO:0000256" key="1">
    <source>
        <dbReference type="SAM" id="MobiDB-lite"/>
    </source>
</evidence>
<keyword evidence="2" id="KW-0812">Transmembrane</keyword>
<keyword evidence="2" id="KW-0472">Membrane</keyword>
<dbReference type="AlphaFoldDB" id="A0AB73SXC8"/>
<feature type="transmembrane region" description="Helical" evidence="2">
    <location>
        <begin position="161"/>
        <end position="180"/>
    </location>
</feature>
<feature type="transmembrane region" description="Helical" evidence="2">
    <location>
        <begin position="110"/>
        <end position="130"/>
    </location>
</feature>